<sequence>MDYHLIKEGDLFLLTDQAGNITKNEDMQYGLYAKDTRFLSSYELFVDNIKPLVLSFSSSEDRTNKIYLTNANFEKSGSSEVLIKREQILLNGMAYDRILVKNYFSQPLALKLILKVDADYLDIFQVRNYVKEKRLGAILNPSKVKNGIVLGYLGKDGVRRETIVKILD</sequence>
<protein>
    <recommendedName>
        <fullName evidence="1">Putative glycogen debranching enzyme N-terminal domain-containing protein</fullName>
    </recommendedName>
</protein>
<feature type="domain" description="Putative glycogen debranching enzyme N-terminal" evidence="1">
    <location>
        <begin position="6"/>
        <end position="165"/>
    </location>
</feature>
<feature type="non-terminal residue" evidence="2">
    <location>
        <position position="168"/>
    </location>
</feature>
<proteinExistence type="predicted"/>
<gene>
    <name evidence="2" type="ORF">S12H4_11330</name>
</gene>
<dbReference type="InterPro" id="IPR032856">
    <property type="entry name" value="GDE_N_bis"/>
</dbReference>
<organism evidence="2">
    <name type="scientific">marine sediment metagenome</name>
    <dbReference type="NCBI Taxonomy" id="412755"/>
    <lineage>
        <taxon>unclassified sequences</taxon>
        <taxon>metagenomes</taxon>
        <taxon>ecological metagenomes</taxon>
    </lineage>
</organism>
<reference evidence="2" key="1">
    <citation type="journal article" date="2014" name="Front. Microbiol.">
        <title>High frequency of phylogenetically diverse reductive dehalogenase-homologous genes in deep subseafloor sedimentary metagenomes.</title>
        <authorList>
            <person name="Kawai M."/>
            <person name="Futagami T."/>
            <person name="Toyoda A."/>
            <person name="Takaki Y."/>
            <person name="Nishi S."/>
            <person name="Hori S."/>
            <person name="Arai W."/>
            <person name="Tsubouchi T."/>
            <person name="Morono Y."/>
            <person name="Uchiyama I."/>
            <person name="Ito T."/>
            <person name="Fujiyama A."/>
            <person name="Inagaki F."/>
            <person name="Takami H."/>
        </authorList>
    </citation>
    <scope>NUCLEOTIDE SEQUENCE</scope>
    <source>
        <strain evidence="2">Expedition CK06-06</strain>
    </source>
</reference>
<name>X1S2K6_9ZZZZ</name>
<evidence type="ECO:0000259" key="1">
    <source>
        <dbReference type="Pfam" id="PF14742"/>
    </source>
</evidence>
<accession>X1S2K6</accession>
<dbReference type="EMBL" id="BARW01005064">
    <property type="protein sequence ID" value="GAI69670.1"/>
    <property type="molecule type" value="Genomic_DNA"/>
</dbReference>
<dbReference type="Pfam" id="PF14742">
    <property type="entry name" value="GDE_N_bis"/>
    <property type="match status" value="1"/>
</dbReference>
<evidence type="ECO:0000313" key="2">
    <source>
        <dbReference type="EMBL" id="GAI69670.1"/>
    </source>
</evidence>
<comment type="caution">
    <text evidence="2">The sequence shown here is derived from an EMBL/GenBank/DDBJ whole genome shotgun (WGS) entry which is preliminary data.</text>
</comment>
<dbReference type="AlphaFoldDB" id="X1S2K6"/>